<dbReference type="EMBL" id="AJLS01000036">
    <property type="protein sequence ID" value="EKN70607.1"/>
    <property type="molecule type" value="Genomic_DNA"/>
</dbReference>
<dbReference type="InterPro" id="IPR026838">
    <property type="entry name" value="YheC/D"/>
</dbReference>
<gene>
    <name evidence="1" type="ORF">BABA_04169</name>
</gene>
<evidence type="ECO:0008006" key="3">
    <source>
        <dbReference type="Google" id="ProtNLM"/>
    </source>
</evidence>
<name>K6DDL4_9BACI</name>
<organism evidence="1 2">
    <name type="scientific">Neobacillus bataviensis LMG 21833</name>
    <dbReference type="NCBI Taxonomy" id="1117379"/>
    <lineage>
        <taxon>Bacteria</taxon>
        <taxon>Bacillati</taxon>
        <taxon>Bacillota</taxon>
        <taxon>Bacilli</taxon>
        <taxon>Bacillales</taxon>
        <taxon>Bacillaceae</taxon>
        <taxon>Neobacillus</taxon>
    </lineage>
</organism>
<dbReference type="Proteomes" id="UP000006316">
    <property type="component" value="Unassembled WGS sequence"/>
</dbReference>
<protein>
    <recommendedName>
        <fullName evidence="3">ATP-grasp domain-containing protein</fullName>
    </recommendedName>
</protein>
<dbReference type="RefSeq" id="WP_007083869.1">
    <property type="nucleotide sequence ID" value="NZ_AJLS01000036.1"/>
</dbReference>
<evidence type="ECO:0000313" key="2">
    <source>
        <dbReference type="Proteomes" id="UP000006316"/>
    </source>
</evidence>
<evidence type="ECO:0000313" key="1">
    <source>
        <dbReference type="EMBL" id="EKN70607.1"/>
    </source>
</evidence>
<sequence>MVQKVGKLEQYKLLNSSQINPLYIPATAEYSLENLHLFLTKFNVVYIKHATSGQGRGVFKLTKGKKQIHTLDGFSIHGKAINQELTIKQIHRQLQPFERLGRLSPYIIQEGIQSVTKSGQPFIIRVHVQCVKGDWQVSGMLGTISFGQLEKSGIVNRSRGSQNLSIQELLNHHLRLNPEEERGFLEKIRVVSIEVSKTIASEYPTREYGLDVGVDTNLNPKIFEVNTTPGIAGFYYVDQQIWHHIIENRKSR</sequence>
<dbReference type="Pfam" id="PF14398">
    <property type="entry name" value="ATPgrasp_YheCD"/>
    <property type="match status" value="1"/>
</dbReference>
<dbReference type="STRING" id="1117379.BABA_04169"/>
<reference evidence="1 2" key="1">
    <citation type="journal article" date="2012" name="Front. Microbiol.">
        <title>Redundancy and modularity in membrane-associated dissimilatory nitrate reduction in Bacillus.</title>
        <authorList>
            <person name="Heylen K."/>
            <person name="Keltjens J."/>
        </authorList>
    </citation>
    <scope>NUCLEOTIDE SEQUENCE [LARGE SCALE GENOMIC DNA]</scope>
    <source>
        <strain evidence="2">LMG 21833T</strain>
    </source>
</reference>
<dbReference type="PATRIC" id="fig|1117379.3.peg.861"/>
<keyword evidence="2" id="KW-1185">Reference proteome</keyword>
<accession>K6DDL4</accession>
<proteinExistence type="predicted"/>
<comment type="caution">
    <text evidence="1">The sequence shown here is derived from an EMBL/GenBank/DDBJ whole genome shotgun (WGS) entry which is preliminary data.</text>
</comment>
<dbReference type="SUPFAM" id="SSF56059">
    <property type="entry name" value="Glutathione synthetase ATP-binding domain-like"/>
    <property type="match status" value="1"/>
</dbReference>
<dbReference type="OrthoDB" id="7869153at2"/>
<dbReference type="AlphaFoldDB" id="K6DDL4"/>
<dbReference type="eggNOG" id="COG0189">
    <property type="taxonomic scope" value="Bacteria"/>
</dbReference>
<dbReference type="Gene3D" id="3.30.470.20">
    <property type="entry name" value="ATP-grasp fold, B domain"/>
    <property type="match status" value="1"/>
</dbReference>